<sequence>MWPWEHLAVGYLLYSALTRYWSGDPPTTAAFVAVAFGTQFPDLVDKPLGWLLDLFQGGVSVAHSVFTAVALSAVVVALTRRVGRPKLGAAFVVGYLSHLPADAVYGAVFDGQIKLRPFFWPLVEAAPSASSGFLDNVAYYALRFLFFLTTDRGLAFLSLELLLLSFTAWIWFRDGCPGVPSRGAVTDLR</sequence>
<evidence type="ECO:0000256" key="1">
    <source>
        <dbReference type="SAM" id="Phobius"/>
    </source>
</evidence>
<dbReference type="EMBL" id="FOZK01000001">
    <property type="protein sequence ID" value="SFR88865.1"/>
    <property type="molecule type" value="Genomic_DNA"/>
</dbReference>
<accession>A0A1I6KC48</accession>
<organism evidence="2 3">
    <name type="scientific">Halomicrobium zhouii</name>
    <dbReference type="NCBI Taxonomy" id="767519"/>
    <lineage>
        <taxon>Archaea</taxon>
        <taxon>Methanobacteriati</taxon>
        <taxon>Methanobacteriota</taxon>
        <taxon>Stenosarchaea group</taxon>
        <taxon>Halobacteria</taxon>
        <taxon>Halobacteriales</taxon>
        <taxon>Haloarculaceae</taxon>
        <taxon>Halomicrobium</taxon>
    </lineage>
</organism>
<keyword evidence="1" id="KW-1133">Transmembrane helix</keyword>
<dbReference type="Pfam" id="PF04307">
    <property type="entry name" value="YdjM"/>
    <property type="match status" value="1"/>
</dbReference>
<dbReference type="Proteomes" id="UP000199062">
    <property type="component" value="Unassembled WGS sequence"/>
</dbReference>
<proteinExistence type="predicted"/>
<dbReference type="GO" id="GO:0016787">
    <property type="term" value="F:hydrolase activity"/>
    <property type="evidence" value="ECO:0007669"/>
    <property type="project" value="UniProtKB-KW"/>
</dbReference>
<protein>
    <submittedName>
        <fullName evidence="2">LexA-binding, inner membrane-associated putative hydrolase</fullName>
    </submittedName>
</protein>
<keyword evidence="2" id="KW-0378">Hydrolase</keyword>
<gene>
    <name evidence="2" type="ORF">SAMN05216559_0545</name>
</gene>
<dbReference type="InterPro" id="IPR007404">
    <property type="entry name" value="YdjM-like"/>
</dbReference>
<name>A0A1I6KC48_9EURY</name>
<evidence type="ECO:0000313" key="3">
    <source>
        <dbReference type="Proteomes" id="UP000199062"/>
    </source>
</evidence>
<dbReference type="AlphaFoldDB" id="A0A1I6KC48"/>
<dbReference type="OrthoDB" id="200338at2157"/>
<keyword evidence="3" id="KW-1185">Reference proteome</keyword>
<dbReference type="STRING" id="767519.SAMN05216559_0545"/>
<evidence type="ECO:0000313" key="2">
    <source>
        <dbReference type="EMBL" id="SFR88865.1"/>
    </source>
</evidence>
<feature type="transmembrane region" description="Helical" evidence="1">
    <location>
        <begin position="54"/>
        <end position="78"/>
    </location>
</feature>
<keyword evidence="1" id="KW-0812">Transmembrane</keyword>
<dbReference type="RefSeq" id="WP_089813637.1">
    <property type="nucleotide sequence ID" value="NZ_FOZK01000001.1"/>
</dbReference>
<feature type="transmembrane region" description="Helical" evidence="1">
    <location>
        <begin position="153"/>
        <end position="172"/>
    </location>
</feature>
<reference evidence="2 3" key="1">
    <citation type="submission" date="2016-10" db="EMBL/GenBank/DDBJ databases">
        <authorList>
            <person name="de Groot N.N."/>
        </authorList>
    </citation>
    <scope>NUCLEOTIDE SEQUENCE [LARGE SCALE GENOMIC DNA]</scope>
    <source>
        <strain evidence="2 3">CGMCC 1.10457</strain>
    </source>
</reference>
<keyword evidence="1" id="KW-0472">Membrane</keyword>